<accession>G2X227</accession>
<dbReference type="HOGENOM" id="CLU_1939713_0_0_1"/>
<dbReference type="RefSeq" id="XP_009649093.1">
    <property type="nucleotide sequence ID" value="XM_009650798.1"/>
</dbReference>
<keyword evidence="3" id="KW-1185">Reference proteome</keyword>
<dbReference type="InParanoid" id="G2X227"/>
<name>G2X227_VERDV</name>
<gene>
    <name evidence="2" type="ORF">VDAG_04351</name>
</gene>
<evidence type="ECO:0000313" key="2">
    <source>
        <dbReference type="EMBL" id="EGY22913.1"/>
    </source>
</evidence>
<reference evidence="2 3" key="1">
    <citation type="submission" date="2008-03" db="EMBL/GenBank/DDBJ databases">
        <title>The Genome Sequence of Verticillium dahliae VdLs.17.</title>
        <authorList>
            <consortium name="The Broad Institute Genome Sequencing Platform"/>
            <person name="Ma L.-J.J."/>
            <person name="Klosterman S.J."/>
            <person name="Subbarao K."/>
            <person name="Dobinson K."/>
            <person name="Veronese P."/>
            <person name="Kang S."/>
            <person name="Gold S.E."/>
            <person name="Young S."/>
            <person name="Jaffe D."/>
            <person name="Gnerre S."/>
            <person name="Berlin A."/>
            <person name="Heiman D."/>
            <person name="Hepburn T."/>
            <person name="Sykes S."/>
            <person name="Alvarado L."/>
            <person name="Kodira C.D."/>
            <person name="Lander E."/>
            <person name="Galagan J."/>
            <person name="Nusbaum C."/>
            <person name="Birren B."/>
        </authorList>
    </citation>
    <scope>NUCLEOTIDE SEQUENCE [LARGE SCALE GENOMIC DNA]</scope>
    <source>
        <strain evidence="3">VdLs.17 / ATCC MYA-4575 / FGSC 10137</strain>
    </source>
</reference>
<dbReference type="AlphaFoldDB" id="G2X227"/>
<dbReference type="EMBL" id="DS572701">
    <property type="protein sequence ID" value="EGY22913.1"/>
    <property type="molecule type" value="Genomic_DNA"/>
</dbReference>
<dbReference type="Proteomes" id="UP000001611">
    <property type="component" value="Chromosome 1"/>
</dbReference>
<sequence length="130" mass="14783">MGTPQGFEARTGPKVSPGSTVGSSRRVASGWVDEIESGKKMVWRMVSCFTSRERGQPRRRAWRIEQLNHGQAKAEYLSHVEDRARRIKFGRVEPSKVEVRYWLLDPCRGGESFHNGRRRCVVPPTTTGNL</sequence>
<proteinExistence type="predicted"/>
<protein>
    <submittedName>
        <fullName evidence="2">Uncharacterized protein</fullName>
    </submittedName>
</protein>
<dbReference type="GeneID" id="20705814"/>
<dbReference type="KEGG" id="vda:VDAG_04351"/>
<organism evidence="2 3">
    <name type="scientific">Verticillium dahliae (strain VdLs.17 / ATCC MYA-4575 / FGSC 10137)</name>
    <name type="common">Verticillium wilt</name>
    <dbReference type="NCBI Taxonomy" id="498257"/>
    <lineage>
        <taxon>Eukaryota</taxon>
        <taxon>Fungi</taxon>
        <taxon>Dikarya</taxon>
        <taxon>Ascomycota</taxon>
        <taxon>Pezizomycotina</taxon>
        <taxon>Sordariomycetes</taxon>
        <taxon>Hypocreomycetidae</taxon>
        <taxon>Glomerellales</taxon>
        <taxon>Plectosphaerellaceae</taxon>
        <taxon>Verticillium</taxon>
    </lineage>
</organism>
<evidence type="ECO:0000313" key="3">
    <source>
        <dbReference type="Proteomes" id="UP000001611"/>
    </source>
</evidence>
<feature type="region of interest" description="Disordered" evidence="1">
    <location>
        <begin position="1"/>
        <end position="26"/>
    </location>
</feature>
<evidence type="ECO:0000256" key="1">
    <source>
        <dbReference type="SAM" id="MobiDB-lite"/>
    </source>
</evidence>